<dbReference type="RefSeq" id="WP_377720003.1">
    <property type="nucleotide sequence ID" value="NZ_JBHSAM010000028.1"/>
</dbReference>
<keyword evidence="5 7" id="KW-1133">Transmembrane helix</keyword>
<keyword evidence="3" id="KW-1003">Cell membrane</keyword>
<dbReference type="PANTHER" id="PTHR23513">
    <property type="entry name" value="INTEGRAL MEMBRANE EFFLUX PROTEIN-RELATED"/>
    <property type="match status" value="1"/>
</dbReference>
<feature type="transmembrane region" description="Helical" evidence="7">
    <location>
        <begin position="218"/>
        <end position="239"/>
    </location>
</feature>
<dbReference type="PROSITE" id="PS50850">
    <property type="entry name" value="MFS"/>
    <property type="match status" value="1"/>
</dbReference>
<gene>
    <name evidence="9" type="ORF">ACFOZ8_17225</name>
</gene>
<evidence type="ECO:0000256" key="6">
    <source>
        <dbReference type="ARBA" id="ARBA00023136"/>
    </source>
</evidence>
<dbReference type="Pfam" id="PF07690">
    <property type="entry name" value="MFS_1"/>
    <property type="match status" value="1"/>
</dbReference>
<feature type="transmembrane region" description="Helical" evidence="7">
    <location>
        <begin position="259"/>
        <end position="276"/>
    </location>
</feature>
<keyword evidence="4 7" id="KW-0812">Transmembrane</keyword>
<evidence type="ECO:0000256" key="4">
    <source>
        <dbReference type="ARBA" id="ARBA00022692"/>
    </source>
</evidence>
<evidence type="ECO:0000256" key="7">
    <source>
        <dbReference type="SAM" id="Phobius"/>
    </source>
</evidence>
<feature type="transmembrane region" description="Helical" evidence="7">
    <location>
        <begin position="41"/>
        <end position="66"/>
    </location>
</feature>
<keyword evidence="2" id="KW-0813">Transport</keyword>
<sequence length="407" mass="43305">MTGALRSKQFRRYAIADVISGFGVGMSTIGANWYLMDQTGSLGAVGFMLTLNVLAGFAVSPLAGILTDRFHRKRIIQFANWGRALLIAALAVAFLATGYHTWYLYAFTIINGIGWTVYMSASRSLIQELLPEKELINGNSIIEISLQVGMFTAGAASGIFYKYVGFEWILLLNSAAFLVSSLFLAKVRYTPLAIESKGESFAANFRDGLRYLKERPAVFALGVVSIIPVVAVMIFNVVLPGYVSGPVGGDSVVFGLSDMFYGIGGLLSGFLAAPLARRLSLSTAVPLFFLLGAGVLFAWAFSASVGLLFAGSAVLGLSNSSLRIMINTRLMELVSKAYMGRAMSVWIAISLLLQCISATGLGFALDRFSPGTGFAGIGALMLAGLALYALLHLPSRAKSGVGATLDQ</sequence>
<dbReference type="InterPro" id="IPR020846">
    <property type="entry name" value="MFS_dom"/>
</dbReference>
<dbReference type="Gene3D" id="1.20.1250.20">
    <property type="entry name" value="MFS general substrate transporter like domains"/>
    <property type="match status" value="1"/>
</dbReference>
<dbReference type="CDD" id="cd06173">
    <property type="entry name" value="MFS_MefA_like"/>
    <property type="match status" value="1"/>
</dbReference>
<evidence type="ECO:0000313" key="9">
    <source>
        <dbReference type="EMBL" id="MFC4101386.1"/>
    </source>
</evidence>
<comment type="subcellular location">
    <subcellularLocation>
        <location evidence="1">Cell membrane</location>
        <topology evidence="1">Multi-pass membrane protein</topology>
    </subcellularLocation>
</comment>
<dbReference type="InterPro" id="IPR011701">
    <property type="entry name" value="MFS"/>
</dbReference>
<dbReference type="SUPFAM" id="SSF103473">
    <property type="entry name" value="MFS general substrate transporter"/>
    <property type="match status" value="1"/>
</dbReference>
<feature type="transmembrane region" description="Helical" evidence="7">
    <location>
        <begin position="371"/>
        <end position="391"/>
    </location>
</feature>
<evidence type="ECO:0000256" key="3">
    <source>
        <dbReference type="ARBA" id="ARBA00022475"/>
    </source>
</evidence>
<proteinExistence type="predicted"/>
<evidence type="ECO:0000259" key="8">
    <source>
        <dbReference type="PROSITE" id="PS50850"/>
    </source>
</evidence>
<keyword evidence="6 7" id="KW-0472">Membrane</keyword>
<dbReference type="PANTHER" id="PTHR23513:SF11">
    <property type="entry name" value="STAPHYLOFERRIN A TRANSPORTER"/>
    <property type="match status" value="1"/>
</dbReference>
<feature type="transmembrane region" description="Helical" evidence="7">
    <location>
        <begin position="345"/>
        <end position="365"/>
    </location>
</feature>
<keyword evidence="10" id="KW-1185">Reference proteome</keyword>
<name>A0ABV8K5X2_9BACL</name>
<protein>
    <submittedName>
        <fullName evidence="9">MFS transporter</fullName>
    </submittedName>
</protein>
<feature type="transmembrane region" description="Helical" evidence="7">
    <location>
        <begin position="78"/>
        <end position="96"/>
    </location>
</feature>
<feature type="transmembrane region" description="Helical" evidence="7">
    <location>
        <begin position="307"/>
        <end position="325"/>
    </location>
</feature>
<dbReference type="InterPro" id="IPR036259">
    <property type="entry name" value="MFS_trans_sf"/>
</dbReference>
<reference evidence="10" key="1">
    <citation type="journal article" date="2019" name="Int. J. Syst. Evol. Microbiol.">
        <title>The Global Catalogue of Microorganisms (GCM) 10K type strain sequencing project: providing services to taxonomists for standard genome sequencing and annotation.</title>
        <authorList>
            <consortium name="The Broad Institute Genomics Platform"/>
            <consortium name="The Broad Institute Genome Sequencing Center for Infectious Disease"/>
            <person name="Wu L."/>
            <person name="Ma J."/>
        </authorList>
    </citation>
    <scope>NUCLEOTIDE SEQUENCE [LARGE SCALE GENOMIC DNA]</scope>
    <source>
        <strain evidence="10">IBRC-M 10987</strain>
    </source>
</reference>
<evidence type="ECO:0000313" key="10">
    <source>
        <dbReference type="Proteomes" id="UP001595715"/>
    </source>
</evidence>
<dbReference type="Proteomes" id="UP001595715">
    <property type="component" value="Unassembled WGS sequence"/>
</dbReference>
<evidence type="ECO:0000256" key="1">
    <source>
        <dbReference type="ARBA" id="ARBA00004651"/>
    </source>
</evidence>
<evidence type="ECO:0000256" key="5">
    <source>
        <dbReference type="ARBA" id="ARBA00022989"/>
    </source>
</evidence>
<evidence type="ECO:0000256" key="2">
    <source>
        <dbReference type="ARBA" id="ARBA00022448"/>
    </source>
</evidence>
<feature type="transmembrane region" description="Helical" evidence="7">
    <location>
        <begin position="12"/>
        <end position="35"/>
    </location>
</feature>
<feature type="transmembrane region" description="Helical" evidence="7">
    <location>
        <begin position="283"/>
        <end position="301"/>
    </location>
</feature>
<organism evidence="9 10">
    <name type="scientific">Paenibacillus xanthanilyticus</name>
    <dbReference type="NCBI Taxonomy" id="1783531"/>
    <lineage>
        <taxon>Bacteria</taxon>
        <taxon>Bacillati</taxon>
        <taxon>Bacillota</taxon>
        <taxon>Bacilli</taxon>
        <taxon>Bacillales</taxon>
        <taxon>Paenibacillaceae</taxon>
        <taxon>Paenibacillus</taxon>
    </lineage>
</organism>
<comment type="caution">
    <text evidence="9">The sequence shown here is derived from an EMBL/GenBank/DDBJ whole genome shotgun (WGS) entry which is preliminary data.</text>
</comment>
<feature type="transmembrane region" description="Helical" evidence="7">
    <location>
        <begin position="166"/>
        <end position="185"/>
    </location>
</feature>
<dbReference type="EMBL" id="JBHSAM010000028">
    <property type="protein sequence ID" value="MFC4101386.1"/>
    <property type="molecule type" value="Genomic_DNA"/>
</dbReference>
<feature type="domain" description="Major facilitator superfamily (MFS) profile" evidence="8">
    <location>
        <begin position="1"/>
        <end position="396"/>
    </location>
</feature>
<accession>A0ABV8K5X2</accession>